<keyword evidence="3" id="KW-1185">Reference proteome</keyword>
<name>A0A4P8XKX5_9BACL</name>
<organism evidence="2 3">
    <name type="scientific">Paenibacillus algicola</name>
    <dbReference type="NCBI Taxonomy" id="2565926"/>
    <lineage>
        <taxon>Bacteria</taxon>
        <taxon>Bacillati</taxon>
        <taxon>Bacillota</taxon>
        <taxon>Bacilli</taxon>
        <taxon>Bacillales</taxon>
        <taxon>Paenibacillaceae</taxon>
        <taxon>Paenibacillus</taxon>
    </lineage>
</organism>
<evidence type="ECO:0000313" key="3">
    <source>
        <dbReference type="Proteomes" id="UP000300879"/>
    </source>
</evidence>
<feature type="transmembrane region" description="Helical" evidence="1">
    <location>
        <begin position="6"/>
        <end position="24"/>
    </location>
</feature>
<reference evidence="2 3" key="1">
    <citation type="submission" date="2019-05" db="EMBL/GenBank/DDBJ databases">
        <authorList>
            <person name="Chen C."/>
        </authorList>
    </citation>
    <scope>NUCLEOTIDE SEQUENCE [LARGE SCALE GENOMIC DNA]</scope>
    <source>
        <strain evidence="2 3">HB172198</strain>
    </source>
</reference>
<dbReference type="Proteomes" id="UP000300879">
    <property type="component" value="Chromosome"/>
</dbReference>
<dbReference type="AlphaFoldDB" id="A0A4P8XKX5"/>
<dbReference type="EMBL" id="CP040396">
    <property type="protein sequence ID" value="QCT03088.1"/>
    <property type="molecule type" value="Genomic_DNA"/>
</dbReference>
<dbReference type="KEGG" id="palo:E6C60_2376"/>
<keyword evidence="1" id="KW-0472">Membrane</keyword>
<dbReference type="RefSeq" id="WP_138226012.1">
    <property type="nucleotide sequence ID" value="NZ_CP040396.1"/>
</dbReference>
<sequence length="66" mass="7225">MSQTHYPWYIVGILVISALLLFMFDRHLLSTKSQGDKAAVRSLGWIHLIIAGAGLIVLLIYAASIG</sequence>
<keyword evidence="1" id="KW-0812">Transmembrane</keyword>
<gene>
    <name evidence="2" type="ORF">E6C60_2376</name>
</gene>
<feature type="transmembrane region" description="Helical" evidence="1">
    <location>
        <begin position="45"/>
        <end position="65"/>
    </location>
</feature>
<evidence type="ECO:0000313" key="2">
    <source>
        <dbReference type="EMBL" id="QCT03088.1"/>
    </source>
</evidence>
<accession>A0A4P8XKX5</accession>
<protein>
    <submittedName>
        <fullName evidence="2">Uncharacterized protein</fullName>
    </submittedName>
</protein>
<proteinExistence type="predicted"/>
<evidence type="ECO:0000256" key="1">
    <source>
        <dbReference type="SAM" id="Phobius"/>
    </source>
</evidence>
<keyword evidence="1" id="KW-1133">Transmembrane helix</keyword>